<organism evidence="1 2">
    <name type="scientific">Bacillus phage Basilisk</name>
    <dbReference type="NCBI Taxonomy" id="1296654"/>
    <lineage>
        <taxon>Viruses</taxon>
        <taxon>Duplodnaviria</taxon>
        <taxon>Heunggongvirae</taxon>
        <taxon>Uroviricota</taxon>
        <taxon>Caudoviricetes</taxon>
        <taxon>Sejongvirinae</taxon>
        <taxon>Basiliskvirus</taxon>
        <taxon>Basiliskvirus basilisk</taxon>
    </lineage>
</organism>
<dbReference type="Proteomes" id="UP000015091">
    <property type="component" value="Segment"/>
</dbReference>
<sequence length="49" mass="5632">MVYMGIEENEVQEATVDDKPFNLNDHILTDKEMGLDFETQLKIMEGEGN</sequence>
<evidence type="ECO:0000313" key="1">
    <source>
        <dbReference type="EMBL" id="AGR46602.1"/>
    </source>
</evidence>
<name>S5MS48_9CAUD</name>
<evidence type="ECO:0000313" key="2">
    <source>
        <dbReference type="Proteomes" id="UP000015091"/>
    </source>
</evidence>
<keyword evidence="2" id="KW-1185">Reference proteome</keyword>
<proteinExistence type="predicted"/>
<accession>S5MS48</accession>
<protein>
    <submittedName>
        <fullName evidence="1">Uncharacterized protein</fullName>
    </submittedName>
</protein>
<reference evidence="1 2" key="1">
    <citation type="journal article" date="2014" name="Genome Announc.">
        <title>Genome Sequences of Three Novel Bacillus cereus Bacteriophages.</title>
        <authorList>
            <person name="Grose J.H."/>
            <person name="Jensen J.D."/>
            <person name="Merrill B.D."/>
            <person name="Fisher J.N."/>
            <person name="Burnett S.H."/>
            <person name="Breakwell D.P."/>
        </authorList>
    </citation>
    <scope>NUCLEOTIDE SEQUENCE [LARGE SCALE GENOMIC DNA]</scope>
</reference>
<gene>
    <name evidence="1" type="ORF">BASILISK_58</name>
</gene>
<dbReference type="EMBL" id="KC595511">
    <property type="protein sequence ID" value="AGR46602.1"/>
    <property type="molecule type" value="Genomic_DNA"/>
</dbReference>